<proteinExistence type="predicted"/>
<feature type="region of interest" description="Disordered" evidence="1">
    <location>
        <begin position="25"/>
        <end position="57"/>
    </location>
</feature>
<dbReference type="Proteomes" id="UP000545761">
    <property type="component" value="Unassembled WGS sequence"/>
</dbReference>
<dbReference type="EMBL" id="JACEHE010000002">
    <property type="protein sequence ID" value="MBA2945442.1"/>
    <property type="molecule type" value="Genomic_DNA"/>
</dbReference>
<accession>A0A7W0DI26</accession>
<gene>
    <name evidence="2" type="ORF">H1D24_06290</name>
</gene>
<reference evidence="2 3" key="1">
    <citation type="submission" date="2020-07" db="EMBL/GenBank/DDBJ databases">
        <title>Streptomyces isolated from Indian soil.</title>
        <authorList>
            <person name="Mandal S."/>
            <person name="Maiti P.K."/>
        </authorList>
    </citation>
    <scope>NUCLEOTIDE SEQUENCE [LARGE SCALE GENOMIC DNA]</scope>
    <source>
        <strain evidence="2 3">PSKA28</strain>
    </source>
</reference>
<dbReference type="AlphaFoldDB" id="A0A7W0DI26"/>
<sequence length="57" mass="6182">MEKLSTACVQDLWMAEEIIPKAATEAMDSRLKPPLTPLSGGNGSPQRVDQVKRVTEG</sequence>
<evidence type="ECO:0000256" key="1">
    <source>
        <dbReference type="SAM" id="MobiDB-lite"/>
    </source>
</evidence>
<evidence type="ECO:0000313" key="2">
    <source>
        <dbReference type="EMBL" id="MBA2945442.1"/>
    </source>
</evidence>
<protein>
    <submittedName>
        <fullName evidence="2">Uncharacterized protein</fullName>
    </submittedName>
</protein>
<organism evidence="2 3">
    <name type="scientific">Streptomyces himalayensis subsp. himalayensis</name>
    <dbReference type="NCBI Taxonomy" id="2756131"/>
    <lineage>
        <taxon>Bacteria</taxon>
        <taxon>Bacillati</taxon>
        <taxon>Actinomycetota</taxon>
        <taxon>Actinomycetes</taxon>
        <taxon>Kitasatosporales</taxon>
        <taxon>Streptomycetaceae</taxon>
        <taxon>Streptomyces</taxon>
        <taxon>Streptomyces himalayensis</taxon>
    </lineage>
</organism>
<evidence type="ECO:0000313" key="3">
    <source>
        <dbReference type="Proteomes" id="UP000545761"/>
    </source>
</evidence>
<comment type="caution">
    <text evidence="2">The sequence shown here is derived from an EMBL/GenBank/DDBJ whole genome shotgun (WGS) entry which is preliminary data.</text>
</comment>
<dbReference type="RefSeq" id="WP_181656348.1">
    <property type="nucleotide sequence ID" value="NZ_JACEHE010000002.1"/>
</dbReference>
<name>A0A7W0DI26_9ACTN</name>